<evidence type="ECO:0000313" key="11">
    <source>
        <dbReference type="Proteomes" id="UP001487740"/>
    </source>
</evidence>
<keyword evidence="4" id="KW-0378">Hydrolase</keyword>
<evidence type="ECO:0000256" key="7">
    <source>
        <dbReference type="ARBA" id="ARBA00023242"/>
    </source>
</evidence>
<evidence type="ECO:0000256" key="1">
    <source>
        <dbReference type="ARBA" id="ARBA00004123"/>
    </source>
</evidence>
<reference evidence="10 11" key="1">
    <citation type="submission" date="2023-03" db="EMBL/GenBank/DDBJ databases">
        <title>High-quality genome of Scylla paramamosain provides insights in environmental adaptation.</title>
        <authorList>
            <person name="Zhang L."/>
        </authorList>
    </citation>
    <scope>NUCLEOTIDE SEQUENCE [LARGE SCALE GENOMIC DNA]</scope>
    <source>
        <strain evidence="10">LZ_2023a</strain>
        <tissue evidence="10">Muscle</tissue>
    </source>
</reference>
<evidence type="ECO:0000259" key="9">
    <source>
        <dbReference type="Pfam" id="PF03167"/>
    </source>
</evidence>
<dbReference type="PANTHER" id="PTHR13235:SF2">
    <property type="entry name" value="SINGLE-STRAND SELECTIVE MONOFUNCTIONAL URACIL DNA GLYCOSYLASE"/>
    <property type="match status" value="1"/>
</dbReference>
<evidence type="ECO:0000256" key="6">
    <source>
        <dbReference type="ARBA" id="ARBA00023204"/>
    </source>
</evidence>
<dbReference type="GO" id="GO:0006284">
    <property type="term" value="P:base-excision repair"/>
    <property type="evidence" value="ECO:0007669"/>
    <property type="project" value="InterPro"/>
</dbReference>
<feature type="compositionally biased region" description="Polar residues" evidence="8">
    <location>
        <begin position="153"/>
        <end position="163"/>
    </location>
</feature>
<comment type="similarity">
    <text evidence="2">Belongs to the uracil-DNA glycosylase (UDG) superfamily. SMUG1 family.</text>
</comment>
<dbReference type="GO" id="GO:0005634">
    <property type="term" value="C:nucleus"/>
    <property type="evidence" value="ECO:0007669"/>
    <property type="project" value="UniProtKB-SubCell"/>
</dbReference>
<comment type="subcellular location">
    <subcellularLocation>
        <location evidence="1">Nucleus</location>
    </subcellularLocation>
</comment>
<dbReference type="Pfam" id="PF03167">
    <property type="entry name" value="UDG"/>
    <property type="match status" value="1"/>
</dbReference>
<dbReference type="PANTHER" id="PTHR13235">
    <property type="entry name" value="SINGLE-STRAND SELECTIVE MONOFUNCTIONAL URACIL DNA GLYCOSYLASE"/>
    <property type="match status" value="1"/>
</dbReference>
<dbReference type="FunFam" id="3.40.470.10:FF:000005">
    <property type="entry name" value="Single-strand selective monofunctional uracil DNA glycosylase"/>
    <property type="match status" value="1"/>
</dbReference>
<evidence type="ECO:0000256" key="8">
    <source>
        <dbReference type="SAM" id="MobiDB-lite"/>
    </source>
</evidence>
<dbReference type="GO" id="GO:0003677">
    <property type="term" value="F:DNA binding"/>
    <property type="evidence" value="ECO:0007669"/>
    <property type="project" value="UniProtKB-KW"/>
</dbReference>
<feature type="region of interest" description="Disordered" evidence="8">
    <location>
        <begin position="15"/>
        <end position="35"/>
    </location>
</feature>
<dbReference type="EMBL" id="JARAKH010000014">
    <property type="protein sequence ID" value="KAK8397193.1"/>
    <property type="molecule type" value="Genomic_DNA"/>
</dbReference>
<dbReference type="SUPFAM" id="SSF52141">
    <property type="entry name" value="Uracil-DNA glycosylase-like"/>
    <property type="match status" value="1"/>
</dbReference>
<evidence type="ECO:0000256" key="5">
    <source>
        <dbReference type="ARBA" id="ARBA00023125"/>
    </source>
</evidence>
<dbReference type="Gene3D" id="3.40.470.10">
    <property type="entry name" value="Uracil-DNA glycosylase-like domain"/>
    <property type="match status" value="1"/>
</dbReference>
<keyword evidence="5" id="KW-0238">DNA-binding</keyword>
<keyword evidence="11" id="KW-1185">Reference proteome</keyword>
<dbReference type="InterPro" id="IPR036895">
    <property type="entry name" value="Uracil-DNA_glycosylase-like_sf"/>
</dbReference>
<evidence type="ECO:0000313" key="10">
    <source>
        <dbReference type="EMBL" id="KAK8397193.1"/>
    </source>
</evidence>
<dbReference type="GO" id="GO:0000703">
    <property type="term" value="F:oxidized pyrimidine nucleobase lesion DNA N-glycosylase activity"/>
    <property type="evidence" value="ECO:0007669"/>
    <property type="project" value="TreeGrafter"/>
</dbReference>
<accession>A0AAW0UCX4</accession>
<keyword evidence="6" id="KW-0234">DNA repair</keyword>
<name>A0AAW0UCX4_SCYPA</name>
<sequence>MLNKVLSSLVLLHGRHGASHQGRTATTMGPKRQKTTDENHAVLCGIPEDSSSTHQHAAHTPAPLRLSHTSITKGYQENSTPQLTVEQTEHSCAASTLRERLQTTAQTEQPHAAFSLIPKPQTTAEEREQLHAVSLFLSSKPQTTAEQIEQLPTADQTEQPPLSLSATQTSIATQYLDIERRLCGKLVSLPYGEAVQYVYNPVDYAWEIHRDFVLKFCQGRKKVLLLGMNPGPWGMGQTGVPFGHVGYAKEWLGVTGRVTRPAQEHPKRPVTGLECGRSEVSGERMWGLLKELSGTPDVLFTHIFIHNYCPLFFLKDSAKNVTPPELKVKQRSALEEECDRALVEVVHLLGVQCVVGVGKYATDRTKVALRQAGIEDVQVSTLMHPSPVNPAANKGWRDIAIRQLTESSLLHYFQPHPTVT</sequence>
<evidence type="ECO:0000256" key="4">
    <source>
        <dbReference type="ARBA" id="ARBA00022801"/>
    </source>
</evidence>
<organism evidence="10 11">
    <name type="scientific">Scylla paramamosain</name>
    <name type="common">Mud crab</name>
    <dbReference type="NCBI Taxonomy" id="85552"/>
    <lineage>
        <taxon>Eukaryota</taxon>
        <taxon>Metazoa</taxon>
        <taxon>Ecdysozoa</taxon>
        <taxon>Arthropoda</taxon>
        <taxon>Crustacea</taxon>
        <taxon>Multicrustacea</taxon>
        <taxon>Malacostraca</taxon>
        <taxon>Eumalacostraca</taxon>
        <taxon>Eucarida</taxon>
        <taxon>Decapoda</taxon>
        <taxon>Pleocyemata</taxon>
        <taxon>Brachyura</taxon>
        <taxon>Eubrachyura</taxon>
        <taxon>Portunoidea</taxon>
        <taxon>Portunidae</taxon>
        <taxon>Portuninae</taxon>
        <taxon>Scylla</taxon>
    </lineage>
</organism>
<dbReference type="GO" id="GO:0017065">
    <property type="term" value="F:single-strand selective uracil DNA N-glycosylase activity"/>
    <property type="evidence" value="ECO:0007669"/>
    <property type="project" value="InterPro"/>
</dbReference>
<dbReference type="InterPro" id="IPR005122">
    <property type="entry name" value="Uracil-DNA_glycosylase-like"/>
</dbReference>
<proteinExistence type="inferred from homology"/>
<feature type="region of interest" description="Disordered" evidence="8">
    <location>
        <begin position="144"/>
        <end position="163"/>
    </location>
</feature>
<protein>
    <recommendedName>
        <fullName evidence="9">Uracil-DNA glycosylase-like domain-containing protein</fullName>
    </recommendedName>
</protein>
<dbReference type="InterPro" id="IPR039134">
    <property type="entry name" value="SMUG1"/>
</dbReference>
<dbReference type="AlphaFoldDB" id="A0AAW0UCX4"/>
<evidence type="ECO:0000256" key="3">
    <source>
        <dbReference type="ARBA" id="ARBA00022763"/>
    </source>
</evidence>
<comment type="caution">
    <text evidence="10">The sequence shown here is derived from an EMBL/GenBank/DDBJ whole genome shotgun (WGS) entry which is preliminary data.</text>
</comment>
<keyword evidence="7" id="KW-0539">Nucleus</keyword>
<feature type="domain" description="Uracil-DNA glycosylase-like" evidence="9">
    <location>
        <begin position="216"/>
        <end position="392"/>
    </location>
</feature>
<evidence type="ECO:0000256" key="2">
    <source>
        <dbReference type="ARBA" id="ARBA00007889"/>
    </source>
</evidence>
<keyword evidence="3" id="KW-0227">DNA damage</keyword>
<gene>
    <name evidence="10" type="ORF">O3P69_004716</name>
</gene>
<dbReference type="CDD" id="cd19374">
    <property type="entry name" value="UDG-F3_SMUG1-like"/>
    <property type="match status" value="1"/>
</dbReference>
<dbReference type="Proteomes" id="UP001487740">
    <property type="component" value="Unassembled WGS sequence"/>
</dbReference>